<dbReference type="Proteomes" id="UP001408356">
    <property type="component" value="Unassembled WGS sequence"/>
</dbReference>
<sequence length="517" mass="58381">MAETSLLSLPDELLLIIVNHFRALQMSFDSMSLKSQSTDTDYGTLLSLRRTCRRLSLISRPLIYSVTHVLSGTGLVLLIRTLLENSDLRPLVHHLGIEFEMEEKPYKSGFETAVTCWEDNFVPLPPMNADDAQVFGCISFDDKRTVCIDGIHYGGVVGGVVAALLCLTPEIQTLRFLAGYMIPFGNAAQNTIDSLKVMMKHLIGQRLPPPLAKVRHLQLAEESYNQPATWRVRNSRHISLSSKIFEVFLNLCPSIYRVETFASYGGLVIERGRLDTGKPTELIARDCKSLASNVASVRDFPRVKKLIVEVSNSPRHPRDMSPWARPAPRSPKVESSLRKVAGTLEHLHLSFPWRKDLLQELGPDAQLTCLPNLVHLKHLHIQVGALFSQSVLLEGPFADKSLMEVRTLASMLPNSLECLELVESLHMATKKHEDSFGKRCWREGEYEHVLMNMILKFCAQGHTAQPYLRHFYFLAARETRIVKSYLQEIKSACIDRNLDVEIEVPGLVRRKHGRSLL</sequence>
<reference evidence="1 2" key="1">
    <citation type="journal article" date="2024" name="J. Plant Pathol.">
        <title>Sequence and assembly of the genome of Seiridium unicorne, isolate CBS 538.82, causal agent of cypress canker disease.</title>
        <authorList>
            <person name="Scali E."/>
            <person name="Rocca G.D."/>
            <person name="Danti R."/>
            <person name="Garbelotto M."/>
            <person name="Barberini S."/>
            <person name="Baroncelli R."/>
            <person name="Emiliani G."/>
        </authorList>
    </citation>
    <scope>NUCLEOTIDE SEQUENCE [LARGE SCALE GENOMIC DNA]</scope>
    <source>
        <strain evidence="1 2">BM-138-508</strain>
    </source>
</reference>
<gene>
    <name evidence="1" type="ORF">SUNI508_13470</name>
</gene>
<protein>
    <recommendedName>
        <fullName evidence="3">F-box domain-containing protein</fullName>
    </recommendedName>
</protein>
<accession>A0ABR2VDZ0</accession>
<evidence type="ECO:0000313" key="1">
    <source>
        <dbReference type="EMBL" id="KAK9424751.1"/>
    </source>
</evidence>
<evidence type="ECO:0008006" key="3">
    <source>
        <dbReference type="Google" id="ProtNLM"/>
    </source>
</evidence>
<name>A0ABR2VDZ0_9PEZI</name>
<keyword evidence="2" id="KW-1185">Reference proteome</keyword>
<comment type="caution">
    <text evidence="1">The sequence shown here is derived from an EMBL/GenBank/DDBJ whole genome shotgun (WGS) entry which is preliminary data.</text>
</comment>
<organism evidence="1 2">
    <name type="scientific">Seiridium unicorne</name>
    <dbReference type="NCBI Taxonomy" id="138068"/>
    <lineage>
        <taxon>Eukaryota</taxon>
        <taxon>Fungi</taxon>
        <taxon>Dikarya</taxon>
        <taxon>Ascomycota</taxon>
        <taxon>Pezizomycotina</taxon>
        <taxon>Sordariomycetes</taxon>
        <taxon>Xylariomycetidae</taxon>
        <taxon>Amphisphaeriales</taxon>
        <taxon>Sporocadaceae</taxon>
        <taxon>Seiridium</taxon>
    </lineage>
</organism>
<dbReference type="EMBL" id="JARVKF010000032">
    <property type="protein sequence ID" value="KAK9424751.1"/>
    <property type="molecule type" value="Genomic_DNA"/>
</dbReference>
<evidence type="ECO:0000313" key="2">
    <source>
        <dbReference type="Proteomes" id="UP001408356"/>
    </source>
</evidence>
<proteinExistence type="predicted"/>